<feature type="domain" description="Aminoacyl-transfer RNA synthetases class-II family profile" evidence="14">
    <location>
        <begin position="41"/>
        <end position="363"/>
    </location>
</feature>
<dbReference type="Gene3D" id="3.40.50.800">
    <property type="entry name" value="Anticodon-binding domain"/>
    <property type="match status" value="1"/>
</dbReference>
<keyword evidence="7 11" id="KW-0067">ATP-binding</keyword>
<dbReference type="SUPFAM" id="SSF52954">
    <property type="entry name" value="Class II aaRS ABD-related"/>
    <property type="match status" value="1"/>
</dbReference>
<evidence type="ECO:0000256" key="11">
    <source>
        <dbReference type="HAMAP-Rule" id="MF_00127"/>
    </source>
</evidence>
<evidence type="ECO:0000256" key="13">
    <source>
        <dbReference type="SAM" id="MobiDB-lite"/>
    </source>
</evidence>
<dbReference type="InterPro" id="IPR045864">
    <property type="entry name" value="aa-tRNA-synth_II/BPL/LPL"/>
</dbReference>
<feature type="binding site" evidence="12">
    <location>
        <position position="168"/>
    </location>
    <ligand>
        <name>L-histidine</name>
        <dbReference type="ChEBI" id="CHEBI:57595"/>
    </ligand>
</feature>
<evidence type="ECO:0000256" key="10">
    <source>
        <dbReference type="ARBA" id="ARBA00047639"/>
    </source>
</evidence>
<evidence type="ECO:0000256" key="8">
    <source>
        <dbReference type="ARBA" id="ARBA00022917"/>
    </source>
</evidence>
<comment type="subcellular location">
    <subcellularLocation>
        <location evidence="1 11">Cytoplasm</location>
    </subcellularLocation>
</comment>
<evidence type="ECO:0000313" key="16">
    <source>
        <dbReference type="Proteomes" id="UP000244180"/>
    </source>
</evidence>
<keyword evidence="5 11" id="KW-0436">Ligase</keyword>
<dbReference type="GO" id="GO:0005737">
    <property type="term" value="C:cytoplasm"/>
    <property type="evidence" value="ECO:0007669"/>
    <property type="project" value="UniProtKB-SubCell"/>
</dbReference>
<evidence type="ECO:0000256" key="3">
    <source>
        <dbReference type="ARBA" id="ARBA00011738"/>
    </source>
</evidence>
<comment type="catalytic activity">
    <reaction evidence="10 11">
        <text>tRNA(His) + L-histidine + ATP = L-histidyl-tRNA(His) + AMP + diphosphate + H(+)</text>
        <dbReference type="Rhea" id="RHEA:17313"/>
        <dbReference type="Rhea" id="RHEA-COMP:9665"/>
        <dbReference type="Rhea" id="RHEA-COMP:9689"/>
        <dbReference type="ChEBI" id="CHEBI:15378"/>
        <dbReference type="ChEBI" id="CHEBI:30616"/>
        <dbReference type="ChEBI" id="CHEBI:33019"/>
        <dbReference type="ChEBI" id="CHEBI:57595"/>
        <dbReference type="ChEBI" id="CHEBI:78442"/>
        <dbReference type="ChEBI" id="CHEBI:78527"/>
        <dbReference type="ChEBI" id="CHEBI:456215"/>
        <dbReference type="EC" id="6.1.1.21"/>
    </reaction>
</comment>
<dbReference type="Pfam" id="PF13393">
    <property type="entry name" value="tRNA-synt_His"/>
    <property type="match status" value="2"/>
</dbReference>
<evidence type="ECO:0000256" key="2">
    <source>
        <dbReference type="ARBA" id="ARBA00008226"/>
    </source>
</evidence>
<keyword evidence="9 11" id="KW-0030">Aminoacyl-tRNA synthetase</keyword>
<sequence length="479" mass="51976">MKAEPHSRPGGGSGGRVFSWAGGRDDVLEDERRWNQAMRYQAPRGTADILPDEAARWQAVEAAFREACRRFGYGEIRTPIFEQTELFARSVGASTDIVQKEMYTFTDRGGRSLTLRPEGTAPVVRAVIEHRLYGTAELPLKLCYLGPMFRYERPQSGRQRQFHQFGVEAIGVEAPELDAEVIALGWTFLQDIGLKGVTLVLNSLGCPVCRPAYREALVAFLRPHREALCPDCRLRLEQNPLRVLDCKIDGPTPLVASAPRITDHLCDACRAHHAAVKAELDRLGIPYVEDPHLVRGLDYYTRTVFEFVAEGLGAQNTVLAGGRYNGLMAALGGPDLPGIGFALGAERLLLLLDEPAEGRVGAPAPDVYVVAFGAGAEKKLSLLMRLRAAGLSADADFAGRGLKAQLRSADRRGARYAVIVGDDEARAGRAAIKHLATGAQWTVAEEELAAFLAGRIASPNEKEAGDGNDAHVGNHAPNP</sequence>
<evidence type="ECO:0000256" key="6">
    <source>
        <dbReference type="ARBA" id="ARBA00022741"/>
    </source>
</evidence>
<evidence type="ECO:0000256" key="5">
    <source>
        <dbReference type="ARBA" id="ARBA00022598"/>
    </source>
</evidence>
<gene>
    <name evidence="11" type="primary">hisS</name>
    <name evidence="15" type="ORF">HSCHL_0889</name>
</gene>
<feature type="binding site" evidence="12">
    <location>
        <position position="150"/>
    </location>
    <ligand>
        <name>L-histidine</name>
        <dbReference type="ChEBI" id="CHEBI:57595"/>
    </ligand>
</feature>
<dbReference type="GO" id="GO:0004821">
    <property type="term" value="F:histidine-tRNA ligase activity"/>
    <property type="evidence" value="ECO:0007669"/>
    <property type="project" value="UniProtKB-UniRule"/>
</dbReference>
<dbReference type="GO" id="GO:0005524">
    <property type="term" value="F:ATP binding"/>
    <property type="evidence" value="ECO:0007669"/>
    <property type="project" value="UniProtKB-UniRule"/>
</dbReference>
<dbReference type="EC" id="6.1.1.21" evidence="11"/>
<comment type="similarity">
    <text evidence="2 11">Belongs to the class-II aminoacyl-tRNA synthetase family.</text>
</comment>
<feature type="binding site" evidence="12">
    <location>
        <begin position="118"/>
        <end position="120"/>
    </location>
    <ligand>
        <name>L-histidine</name>
        <dbReference type="ChEBI" id="CHEBI:57595"/>
    </ligand>
</feature>
<feature type="binding site" evidence="12">
    <location>
        <begin position="299"/>
        <end position="300"/>
    </location>
    <ligand>
        <name>L-histidine</name>
        <dbReference type="ChEBI" id="CHEBI:57595"/>
    </ligand>
</feature>
<dbReference type="InterPro" id="IPR004154">
    <property type="entry name" value="Anticodon-bd"/>
</dbReference>
<name>A0A2T5GCX0_HYDSH</name>
<dbReference type="InterPro" id="IPR033656">
    <property type="entry name" value="HisRS_anticodon"/>
</dbReference>
<feature type="region of interest" description="Disordered" evidence="13">
    <location>
        <begin position="459"/>
        <end position="479"/>
    </location>
</feature>
<dbReference type="GO" id="GO:0140096">
    <property type="term" value="F:catalytic activity, acting on a protein"/>
    <property type="evidence" value="ECO:0007669"/>
    <property type="project" value="UniProtKB-ARBA"/>
</dbReference>
<protein>
    <recommendedName>
        <fullName evidence="11">Histidine--tRNA ligase</fullName>
        <ecNumber evidence="11">6.1.1.21</ecNumber>
    </recommendedName>
    <alternativeName>
        <fullName evidence="11">Histidyl-tRNA synthetase</fullName>
        <shortName evidence="11">HisRS</shortName>
    </alternativeName>
</protein>
<dbReference type="InterPro" id="IPR041715">
    <property type="entry name" value="HisRS-like_core"/>
</dbReference>
<proteinExistence type="inferred from homology"/>
<evidence type="ECO:0000256" key="12">
    <source>
        <dbReference type="PIRSR" id="PIRSR001549-1"/>
    </source>
</evidence>
<dbReference type="SUPFAM" id="SSF55681">
    <property type="entry name" value="Class II aaRS and biotin synthetases"/>
    <property type="match status" value="1"/>
</dbReference>
<evidence type="ECO:0000256" key="1">
    <source>
        <dbReference type="ARBA" id="ARBA00004496"/>
    </source>
</evidence>
<dbReference type="InterPro" id="IPR004516">
    <property type="entry name" value="HisRS/HisZ"/>
</dbReference>
<evidence type="ECO:0000256" key="9">
    <source>
        <dbReference type="ARBA" id="ARBA00023146"/>
    </source>
</evidence>
<evidence type="ECO:0000256" key="4">
    <source>
        <dbReference type="ARBA" id="ARBA00022490"/>
    </source>
</evidence>
<comment type="subunit">
    <text evidence="3 11">Homodimer.</text>
</comment>
<keyword evidence="6 11" id="KW-0547">Nucleotide-binding</keyword>
<dbReference type="PIRSF" id="PIRSF001549">
    <property type="entry name" value="His-tRNA_synth"/>
    <property type="match status" value="1"/>
</dbReference>
<feature type="binding site" evidence="12">
    <location>
        <position position="164"/>
    </location>
    <ligand>
        <name>L-histidine</name>
        <dbReference type="ChEBI" id="CHEBI:57595"/>
    </ligand>
</feature>
<dbReference type="InterPro" id="IPR036621">
    <property type="entry name" value="Anticodon-bd_dom_sf"/>
</dbReference>
<evidence type="ECO:0000256" key="7">
    <source>
        <dbReference type="ARBA" id="ARBA00022840"/>
    </source>
</evidence>
<feature type="region of interest" description="Disordered" evidence="13">
    <location>
        <begin position="1"/>
        <end position="21"/>
    </location>
</feature>
<keyword evidence="4 11" id="KW-0963">Cytoplasm</keyword>
<accession>A0A2T5GCX0</accession>
<evidence type="ECO:0000259" key="14">
    <source>
        <dbReference type="PROSITE" id="PS50862"/>
    </source>
</evidence>
<dbReference type="GO" id="GO:0006427">
    <property type="term" value="P:histidyl-tRNA aminoacylation"/>
    <property type="evidence" value="ECO:0007669"/>
    <property type="project" value="UniProtKB-UniRule"/>
</dbReference>
<keyword evidence="8 11" id="KW-0648">Protein biosynthesis</keyword>
<dbReference type="PANTHER" id="PTHR43707">
    <property type="entry name" value="HISTIDYL-TRNA SYNTHETASE"/>
    <property type="match status" value="1"/>
</dbReference>
<dbReference type="Proteomes" id="UP000244180">
    <property type="component" value="Unassembled WGS sequence"/>
</dbReference>
<dbReference type="AlphaFoldDB" id="A0A2T5GCX0"/>
<dbReference type="EMBL" id="PEBV01000007">
    <property type="protein sequence ID" value="PTQ54035.1"/>
    <property type="molecule type" value="Genomic_DNA"/>
</dbReference>
<dbReference type="FunFam" id="3.30.930.10:FF:000005">
    <property type="entry name" value="Histidine--tRNA ligase"/>
    <property type="match status" value="1"/>
</dbReference>
<dbReference type="NCBIfam" id="TIGR00442">
    <property type="entry name" value="hisS"/>
    <property type="match status" value="1"/>
</dbReference>
<dbReference type="PROSITE" id="PS50862">
    <property type="entry name" value="AA_TRNA_LIGASE_II"/>
    <property type="match status" value="1"/>
</dbReference>
<dbReference type="InterPro" id="IPR015807">
    <property type="entry name" value="His-tRNA-ligase"/>
</dbReference>
<reference evidence="15 16" key="1">
    <citation type="submission" date="2017-08" db="EMBL/GenBank/DDBJ databases">
        <title>Burning lignite coal seam in the remote Altai Mountains harbors a hydrogen-driven thermophilic microbial community.</title>
        <authorList>
            <person name="Kadnikov V.V."/>
            <person name="Mardanov A.V."/>
            <person name="Ivasenko D."/>
            <person name="Beletsky A.V."/>
            <person name="Karnachuk O.V."/>
            <person name="Ravin N.V."/>
        </authorList>
    </citation>
    <scope>NUCLEOTIDE SEQUENCE [LARGE SCALE GENOMIC DNA]</scope>
    <source>
        <strain evidence="15">AL33</strain>
    </source>
</reference>
<dbReference type="Gene3D" id="3.30.930.10">
    <property type="entry name" value="Bira Bifunctional Protein, Domain 2"/>
    <property type="match status" value="1"/>
</dbReference>
<feature type="compositionally biased region" description="Basic and acidic residues" evidence="13">
    <location>
        <begin position="460"/>
        <end position="469"/>
    </location>
</feature>
<comment type="caution">
    <text evidence="15">The sequence shown here is derived from an EMBL/GenBank/DDBJ whole genome shotgun (WGS) entry which is preliminary data.</text>
</comment>
<dbReference type="CDD" id="cd00773">
    <property type="entry name" value="HisRS-like_core"/>
    <property type="match status" value="1"/>
</dbReference>
<dbReference type="Pfam" id="PF03129">
    <property type="entry name" value="HGTP_anticodon"/>
    <property type="match status" value="1"/>
</dbReference>
<dbReference type="GO" id="GO:0016740">
    <property type="term" value="F:transferase activity"/>
    <property type="evidence" value="ECO:0007669"/>
    <property type="project" value="UniProtKB-ARBA"/>
</dbReference>
<feature type="binding site" evidence="12">
    <location>
        <position position="295"/>
    </location>
    <ligand>
        <name>L-histidine</name>
        <dbReference type="ChEBI" id="CHEBI:57595"/>
    </ligand>
</feature>
<dbReference type="CDD" id="cd00859">
    <property type="entry name" value="HisRS_anticodon"/>
    <property type="match status" value="1"/>
</dbReference>
<dbReference type="PANTHER" id="PTHR43707:SF1">
    <property type="entry name" value="HISTIDINE--TRNA LIGASE, MITOCHONDRIAL-RELATED"/>
    <property type="match status" value="1"/>
</dbReference>
<dbReference type="InterPro" id="IPR006195">
    <property type="entry name" value="aa-tRNA-synth_II"/>
</dbReference>
<dbReference type="HAMAP" id="MF_00127">
    <property type="entry name" value="His_tRNA_synth"/>
    <property type="match status" value="1"/>
</dbReference>
<organism evidence="15 16">
    <name type="scientific">Hydrogenibacillus schlegelii</name>
    <name type="common">Bacillus schlegelii</name>
    <dbReference type="NCBI Taxonomy" id="1484"/>
    <lineage>
        <taxon>Bacteria</taxon>
        <taxon>Bacillati</taxon>
        <taxon>Bacillota</taxon>
        <taxon>Bacilli</taxon>
        <taxon>Bacillales</taxon>
        <taxon>Bacillales Family X. Incertae Sedis</taxon>
        <taxon>Hydrogenibacillus</taxon>
    </lineage>
</organism>
<evidence type="ECO:0000313" key="15">
    <source>
        <dbReference type="EMBL" id="PTQ54035.1"/>
    </source>
</evidence>